<comment type="caution">
    <text evidence="1">The sequence shown here is derived from an EMBL/GenBank/DDBJ whole genome shotgun (WGS) entry which is preliminary data.</text>
</comment>
<dbReference type="EMBL" id="JANBUL010000032">
    <property type="protein sequence ID" value="KAJ2784177.1"/>
    <property type="molecule type" value="Genomic_DNA"/>
</dbReference>
<evidence type="ECO:0000313" key="2">
    <source>
        <dbReference type="Proteomes" id="UP001140217"/>
    </source>
</evidence>
<evidence type="ECO:0000313" key="1">
    <source>
        <dbReference type="EMBL" id="KAJ2784177.1"/>
    </source>
</evidence>
<reference evidence="1" key="1">
    <citation type="submission" date="2022-07" db="EMBL/GenBank/DDBJ databases">
        <title>Phylogenomic reconstructions and comparative analyses of Kickxellomycotina fungi.</title>
        <authorList>
            <person name="Reynolds N.K."/>
            <person name="Stajich J.E."/>
            <person name="Barry K."/>
            <person name="Grigoriev I.V."/>
            <person name="Crous P."/>
            <person name="Smith M.E."/>
        </authorList>
    </citation>
    <scope>NUCLEOTIDE SEQUENCE</scope>
    <source>
        <strain evidence="1">NBRC 105414</strain>
    </source>
</reference>
<keyword evidence="2" id="KW-1185">Reference proteome</keyword>
<gene>
    <name evidence="1" type="ORF">H4R18_001304</name>
</gene>
<dbReference type="Proteomes" id="UP001140217">
    <property type="component" value="Unassembled WGS sequence"/>
</dbReference>
<proteinExistence type="predicted"/>
<name>A0A9W8HG10_9FUNG</name>
<dbReference type="OrthoDB" id="5576893at2759"/>
<sequence>MNAAAWDWSKPIPSAFDITNGADTLTIQSTKHVVETCVCANCKAIMAKRAEDAKKAEEAKKQQWTFKYTYTPPAPAPPPPPPAPVHTCCCHHHHFHH</sequence>
<protein>
    <submittedName>
        <fullName evidence="1">Uncharacterized protein</fullName>
    </submittedName>
</protein>
<accession>A0A9W8HG10</accession>
<organism evidence="1 2">
    <name type="scientific">Coemansia javaensis</name>
    <dbReference type="NCBI Taxonomy" id="2761396"/>
    <lineage>
        <taxon>Eukaryota</taxon>
        <taxon>Fungi</taxon>
        <taxon>Fungi incertae sedis</taxon>
        <taxon>Zoopagomycota</taxon>
        <taxon>Kickxellomycotina</taxon>
        <taxon>Kickxellomycetes</taxon>
        <taxon>Kickxellales</taxon>
        <taxon>Kickxellaceae</taxon>
        <taxon>Coemansia</taxon>
    </lineage>
</organism>
<dbReference type="AlphaFoldDB" id="A0A9W8HG10"/>